<evidence type="ECO:0000313" key="2">
    <source>
        <dbReference type="EMBL" id="GFN79860.1"/>
    </source>
</evidence>
<keyword evidence="3" id="KW-1185">Reference proteome</keyword>
<evidence type="ECO:0000256" key="1">
    <source>
        <dbReference type="SAM" id="MobiDB-lite"/>
    </source>
</evidence>
<sequence length="95" mass="10684">MGVERMLERGKKTFDADADADLNDDDDDDDDDASDDDNNDDESDDDHEDNKDDEKLNCYCDLFISSAVKLLPIISSIILSLAFRAPSSRVKWIPI</sequence>
<feature type="region of interest" description="Disordered" evidence="1">
    <location>
        <begin position="1"/>
        <end position="53"/>
    </location>
</feature>
<protein>
    <submittedName>
        <fullName evidence="2">Uncharacterized protein</fullName>
    </submittedName>
</protein>
<feature type="compositionally biased region" description="Acidic residues" evidence="1">
    <location>
        <begin position="16"/>
        <end position="47"/>
    </location>
</feature>
<proteinExistence type="predicted"/>
<organism evidence="2 3">
    <name type="scientific">Plakobranchus ocellatus</name>
    <dbReference type="NCBI Taxonomy" id="259542"/>
    <lineage>
        <taxon>Eukaryota</taxon>
        <taxon>Metazoa</taxon>
        <taxon>Spiralia</taxon>
        <taxon>Lophotrochozoa</taxon>
        <taxon>Mollusca</taxon>
        <taxon>Gastropoda</taxon>
        <taxon>Heterobranchia</taxon>
        <taxon>Euthyneura</taxon>
        <taxon>Panpulmonata</taxon>
        <taxon>Sacoglossa</taxon>
        <taxon>Placobranchoidea</taxon>
        <taxon>Plakobranchidae</taxon>
        <taxon>Plakobranchus</taxon>
    </lineage>
</organism>
<gene>
    <name evidence="2" type="ORF">PoB_000636600</name>
</gene>
<feature type="compositionally biased region" description="Basic and acidic residues" evidence="1">
    <location>
        <begin position="1"/>
        <end position="15"/>
    </location>
</feature>
<name>A0AAV3Y9F7_9GAST</name>
<dbReference type="AlphaFoldDB" id="A0AAV3Y9F7"/>
<evidence type="ECO:0000313" key="3">
    <source>
        <dbReference type="Proteomes" id="UP000735302"/>
    </source>
</evidence>
<dbReference type="EMBL" id="BLXT01000744">
    <property type="protein sequence ID" value="GFN79860.1"/>
    <property type="molecule type" value="Genomic_DNA"/>
</dbReference>
<comment type="caution">
    <text evidence="2">The sequence shown here is derived from an EMBL/GenBank/DDBJ whole genome shotgun (WGS) entry which is preliminary data.</text>
</comment>
<dbReference type="Proteomes" id="UP000735302">
    <property type="component" value="Unassembled WGS sequence"/>
</dbReference>
<reference evidence="2 3" key="1">
    <citation type="journal article" date="2021" name="Elife">
        <title>Chloroplast acquisition without the gene transfer in kleptoplastic sea slugs, Plakobranchus ocellatus.</title>
        <authorList>
            <person name="Maeda T."/>
            <person name="Takahashi S."/>
            <person name="Yoshida T."/>
            <person name="Shimamura S."/>
            <person name="Takaki Y."/>
            <person name="Nagai Y."/>
            <person name="Toyoda A."/>
            <person name="Suzuki Y."/>
            <person name="Arimoto A."/>
            <person name="Ishii H."/>
            <person name="Satoh N."/>
            <person name="Nishiyama T."/>
            <person name="Hasebe M."/>
            <person name="Maruyama T."/>
            <person name="Minagawa J."/>
            <person name="Obokata J."/>
            <person name="Shigenobu S."/>
        </authorList>
    </citation>
    <scope>NUCLEOTIDE SEQUENCE [LARGE SCALE GENOMIC DNA]</scope>
</reference>
<accession>A0AAV3Y9F7</accession>